<dbReference type="EC" id="1.14.11.1" evidence="4"/>
<dbReference type="GO" id="GO:0008336">
    <property type="term" value="F:gamma-butyrobetaine dioxygenase activity"/>
    <property type="evidence" value="ECO:0007669"/>
    <property type="project" value="UniProtKB-EC"/>
</dbReference>
<dbReference type="Gene3D" id="3.30.2020.30">
    <property type="match status" value="1"/>
</dbReference>
<evidence type="ECO:0000313" key="5">
    <source>
        <dbReference type="Proteomes" id="UP000186309"/>
    </source>
</evidence>
<evidence type="ECO:0000256" key="2">
    <source>
        <dbReference type="ARBA" id="ARBA00023004"/>
    </source>
</evidence>
<reference evidence="5" key="1">
    <citation type="submission" date="2016-12" db="EMBL/GenBank/DDBJ databases">
        <title>Comparative genomics of four Isosphaeraceae planctomycetes: a common pool of plasmids and glycoside hydrolase genes.</title>
        <authorList>
            <person name="Ivanova A."/>
        </authorList>
    </citation>
    <scope>NUCLEOTIDE SEQUENCE [LARGE SCALE GENOMIC DNA]</scope>
    <source>
        <strain evidence="5">PX4</strain>
    </source>
</reference>
<evidence type="ECO:0000256" key="1">
    <source>
        <dbReference type="ARBA" id="ARBA00022723"/>
    </source>
</evidence>
<dbReference type="RefSeq" id="WP_076351384.1">
    <property type="nucleotide sequence ID" value="NZ_CP019082.1"/>
</dbReference>
<dbReference type="OrthoDB" id="9794178at2"/>
<keyword evidence="4" id="KW-0223">Dioxygenase</keyword>
<dbReference type="Pfam" id="PF06155">
    <property type="entry name" value="GBBH-like_N"/>
    <property type="match status" value="1"/>
</dbReference>
<protein>
    <submittedName>
        <fullName evidence="4">Gamma-butyrobetaine dioxygenase</fullName>
        <ecNumber evidence="4">1.14.11.1</ecNumber>
    </submittedName>
</protein>
<proteinExistence type="predicted"/>
<dbReference type="PANTHER" id="PTHR35303">
    <property type="entry name" value="OS02G0197800 PROTEIN"/>
    <property type="match status" value="1"/>
</dbReference>
<evidence type="ECO:0000259" key="3">
    <source>
        <dbReference type="Pfam" id="PF06155"/>
    </source>
</evidence>
<dbReference type="PANTHER" id="PTHR35303:SF5">
    <property type="entry name" value="OS02G0197800 PROTEIN"/>
    <property type="match status" value="1"/>
</dbReference>
<evidence type="ECO:0000313" key="4">
    <source>
        <dbReference type="EMBL" id="APW63257.1"/>
    </source>
</evidence>
<dbReference type="STRING" id="1387353.BSF38_04821"/>
<keyword evidence="5" id="KW-1185">Reference proteome</keyword>
<dbReference type="AlphaFoldDB" id="A0A1U7CWD3"/>
<keyword evidence="1" id="KW-0479">Metal-binding</keyword>
<keyword evidence="4" id="KW-0560">Oxidoreductase</keyword>
<name>A0A1U7CWD3_9BACT</name>
<sequence>MVDPPSNIRAHQAEQLLEIVWPDGAVNRFPYRFLRSECPCASCRDEWTGERIIRIEHVREDVKLAGMEMVGNYAVQPSWSDGHSSGIYTWEMLHNLATEIP</sequence>
<dbReference type="KEGG" id="pbor:BSF38_04821"/>
<gene>
    <name evidence="4" type="ORF">BSF38_04821</name>
</gene>
<accession>A0A1U7CWD3</accession>
<dbReference type="InterPro" id="IPR038492">
    <property type="entry name" value="GBBH-like_N_sf"/>
</dbReference>
<dbReference type="InterPro" id="IPR010376">
    <property type="entry name" value="GBBH-like_N"/>
</dbReference>
<dbReference type="Proteomes" id="UP000186309">
    <property type="component" value="Chromosome"/>
</dbReference>
<keyword evidence="2" id="KW-0408">Iron</keyword>
<organism evidence="4 5">
    <name type="scientific">Paludisphaera borealis</name>
    <dbReference type="NCBI Taxonomy" id="1387353"/>
    <lineage>
        <taxon>Bacteria</taxon>
        <taxon>Pseudomonadati</taxon>
        <taxon>Planctomycetota</taxon>
        <taxon>Planctomycetia</taxon>
        <taxon>Isosphaerales</taxon>
        <taxon>Isosphaeraceae</taxon>
        <taxon>Paludisphaera</taxon>
    </lineage>
</organism>
<feature type="domain" description="Gamma-butyrobetaine hydroxylase-like N-terminal" evidence="3">
    <location>
        <begin position="8"/>
        <end position="94"/>
    </location>
</feature>
<dbReference type="GO" id="GO:0046872">
    <property type="term" value="F:metal ion binding"/>
    <property type="evidence" value="ECO:0007669"/>
    <property type="project" value="UniProtKB-KW"/>
</dbReference>
<dbReference type="EMBL" id="CP019082">
    <property type="protein sequence ID" value="APW63257.1"/>
    <property type="molecule type" value="Genomic_DNA"/>
</dbReference>